<feature type="compositionally biased region" description="Basic and acidic residues" evidence="1">
    <location>
        <begin position="87"/>
        <end position="97"/>
    </location>
</feature>
<accession>A0A8X6XC52</accession>
<evidence type="ECO:0000313" key="2">
    <source>
        <dbReference type="EMBL" id="GFY50840.1"/>
    </source>
</evidence>
<feature type="region of interest" description="Disordered" evidence="1">
    <location>
        <begin position="73"/>
        <end position="104"/>
    </location>
</feature>
<gene>
    <name evidence="2" type="ORF">TNIN_395891</name>
</gene>
<protein>
    <submittedName>
        <fullName evidence="2">Uncharacterized protein</fullName>
    </submittedName>
</protein>
<sequence length="104" mass="11808">MDDDDENLDVTLTFLLQLNSEYIDKFNPVSFDFQLEGLLSHCKKNTIITWGIDHMGRTISFYRKKVTTCIPHPAAHNNEAGRMPEMVGDRNHREEGAGMRSAGP</sequence>
<evidence type="ECO:0000256" key="1">
    <source>
        <dbReference type="SAM" id="MobiDB-lite"/>
    </source>
</evidence>
<keyword evidence="3" id="KW-1185">Reference proteome</keyword>
<name>A0A8X6XC52_9ARAC</name>
<comment type="caution">
    <text evidence="2">The sequence shown here is derived from an EMBL/GenBank/DDBJ whole genome shotgun (WGS) entry which is preliminary data.</text>
</comment>
<organism evidence="2 3">
    <name type="scientific">Trichonephila inaurata madagascariensis</name>
    <dbReference type="NCBI Taxonomy" id="2747483"/>
    <lineage>
        <taxon>Eukaryota</taxon>
        <taxon>Metazoa</taxon>
        <taxon>Ecdysozoa</taxon>
        <taxon>Arthropoda</taxon>
        <taxon>Chelicerata</taxon>
        <taxon>Arachnida</taxon>
        <taxon>Araneae</taxon>
        <taxon>Araneomorphae</taxon>
        <taxon>Entelegynae</taxon>
        <taxon>Araneoidea</taxon>
        <taxon>Nephilidae</taxon>
        <taxon>Trichonephila</taxon>
        <taxon>Trichonephila inaurata</taxon>
    </lineage>
</organism>
<dbReference type="AlphaFoldDB" id="A0A8X6XC52"/>
<dbReference type="Proteomes" id="UP000886998">
    <property type="component" value="Unassembled WGS sequence"/>
</dbReference>
<reference evidence="2" key="1">
    <citation type="submission" date="2020-08" db="EMBL/GenBank/DDBJ databases">
        <title>Multicomponent nature underlies the extraordinary mechanical properties of spider dragline silk.</title>
        <authorList>
            <person name="Kono N."/>
            <person name="Nakamura H."/>
            <person name="Mori M."/>
            <person name="Yoshida Y."/>
            <person name="Ohtoshi R."/>
            <person name="Malay A.D."/>
            <person name="Moran D.A.P."/>
            <person name="Tomita M."/>
            <person name="Numata K."/>
            <person name="Arakawa K."/>
        </authorList>
    </citation>
    <scope>NUCLEOTIDE SEQUENCE</scope>
</reference>
<dbReference type="EMBL" id="BMAV01007763">
    <property type="protein sequence ID" value="GFY50840.1"/>
    <property type="molecule type" value="Genomic_DNA"/>
</dbReference>
<proteinExistence type="predicted"/>
<evidence type="ECO:0000313" key="3">
    <source>
        <dbReference type="Proteomes" id="UP000886998"/>
    </source>
</evidence>